<feature type="transmembrane region" description="Helical" evidence="1">
    <location>
        <begin position="175"/>
        <end position="193"/>
    </location>
</feature>
<feature type="transmembrane region" description="Helical" evidence="1">
    <location>
        <begin position="284"/>
        <end position="305"/>
    </location>
</feature>
<proteinExistence type="predicted"/>
<dbReference type="Proteomes" id="UP000470213">
    <property type="component" value="Unassembled WGS sequence"/>
</dbReference>
<feature type="transmembrane region" description="Helical" evidence="1">
    <location>
        <begin position="205"/>
        <end position="222"/>
    </location>
</feature>
<dbReference type="EMBL" id="JAAAWN010000010">
    <property type="protein sequence ID" value="NDV91345.1"/>
    <property type="molecule type" value="Genomic_DNA"/>
</dbReference>
<keyword evidence="3" id="KW-0808">Transferase</keyword>
<dbReference type="AlphaFoldDB" id="A0A7X5LMF7"/>
<dbReference type="InterPro" id="IPR002656">
    <property type="entry name" value="Acyl_transf_3_dom"/>
</dbReference>
<keyword evidence="4" id="KW-1185">Reference proteome</keyword>
<sequence>MAASMEGRLNFIDWMKAVGMFLIVAGHVIGDPYSAFNQIAQPAYTKQLGVAFFVFITGWGLANSKNVSLYTLYSRLYLLFAYGLIFALLFMIVGFAFGPSLQLSNFLPLMFGANVFFDNFPANPTTWYIGTYLHLLLVWFFWLRHNPVTYKTLILGFIIENAVRTALLFSGNIYIAYMLFPSWISIFLLGHYLSQKKDNLSLQRALAVFLVWLVVAIGWSELMQHIVVGREIPFRHLLGREVWTLPLQSLFISFIYIVSTLLFFHFARSLPASKLVQFFSRNTVVLFIIHVPIIFAFYPTFYAWIDGVEQIYKQIALILIIYIGCAFVSEFLNQRLNLERWKMPLWRELEKRFL</sequence>
<evidence type="ECO:0000259" key="2">
    <source>
        <dbReference type="Pfam" id="PF01757"/>
    </source>
</evidence>
<reference evidence="3 4" key="1">
    <citation type="submission" date="2020-01" db="EMBL/GenBank/DDBJ databases">
        <authorList>
            <person name="Chen J."/>
            <person name="Zhu S."/>
            <person name="Yang J."/>
        </authorList>
    </citation>
    <scope>NUCLEOTIDE SEQUENCE [LARGE SCALE GENOMIC DNA]</scope>
    <source>
        <strain evidence="3 4">345S023</strain>
    </source>
</reference>
<organism evidence="3 4">
    <name type="scientific">Alteromonas profundi</name>
    <dbReference type="NCBI Taxonomy" id="2696062"/>
    <lineage>
        <taxon>Bacteria</taxon>
        <taxon>Pseudomonadati</taxon>
        <taxon>Pseudomonadota</taxon>
        <taxon>Gammaproteobacteria</taxon>
        <taxon>Alteromonadales</taxon>
        <taxon>Alteromonadaceae</taxon>
        <taxon>Alteromonas/Salinimonas group</taxon>
        <taxon>Alteromonas</taxon>
    </lineage>
</organism>
<evidence type="ECO:0000313" key="3">
    <source>
        <dbReference type="EMBL" id="NDV91345.1"/>
    </source>
</evidence>
<protein>
    <submittedName>
        <fullName evidence="3">Acyltransferase family protein</fullName>
    </submittedName>
</protein>
<feature type="transmembrane region" description="Helical" evidence="1">
    <location>
        <begin position="125"/>
        <end position="143"/>
    </location>
</feature>
<keyword evidence="1" id="KW-0812">Transmembrane</keyword>
<accession>A0A7X5LMF7</accession>
<feature type="domain" description="Acyltransferase 3" evidence="2">
    <location>
        <begin position="10"/>
        <end position="327"/>
    </location>
</feature>
<feature type="transmembrane region" description="Helical" evidence="1">
    <location>
        <begin position="150"/>
        <end position="169"/>
    </location>
</feature>
<gene>
    <name evidence="3" type="ORF">GTH32_09155</name>
</gene>
<evidence type="ECO:0000256" key="1">
    <source>
        <dbReference type="SAM" id="Phobius"/>
    </source>
</evidence>
<evidence type="ECO:0000313" key="4">
    <source>
        <dbReference type="Proteomes" id="UP000470213"/>
    </source>
</evidence>
<feature type="transmembrane region" description="Helical" evidence="1">
    <location>
        <begin position="46"/>
        <end position="64"/>
    </location>
</feature>
<comment type="caution">
    <text evidence="3">The sequence shown here is derived from an EMBL/GenBank/DDBJ whole genome shotgun (WGS) entry which is preliminary data.</text>
</comment>
<keyword evidence="3" id="KW-0012">Acyltransferase</keyword>
<keyword evidence="1" id="KW-0472">Membrane</keyword>
<feature type="transmembrane region" description="Helical" evidence="1">
    <location>
        <begin position="311"/>
        <end position="332"/>
    </location>
</feature>
<feature type="transmembrane region" description="Helical" evidence="1">
    <location>
        <begin position="242"/>
        <end position="264"/>
    </location>
</feature>
<keyword evidence="1" id="KW-1133">Transmembrane helix</keyword>
<name>A0A7X5LMF7_9ALTE</name>
<dbReference type="RefSeq" id="WP_163084967.1">
    <property type="nucleotide sequence ID" value="NZ_JAAAWN010000010.1"/>
</dbReference>
<dbReference type="GO" id="GO:0016747">
    <property type="term" value="F:acyltransferase activity, transferring groups other than amino-acyl groups"/>
    <property type="evidence" value="ECO:0007669"/>
    <property type="project" value="InterPro"/>
</dbReference>
<feature type="transmembrane region" description="Helical" evidence="1">
    <location>
        <begin position="76"/>
        <end position="97"/>
    </location>
</feature>
<dbReference type="Pfam" id="PF01757">
    <property type="entry name" value="Acyl_transf_3"/>
    <property type="match status" value="1"/>
</dbReference>